<dbReference type="PANTHER" id="PTHR14969">
    <property type="entry name" value="SPHINGOSINE-1-PHOSPHATE PHOSPHOHYDROLASE"/>
    <property type="match status" value="1"/>
</dbReference>
<dbReference type="InterPro" id="IPR036938">
    <property type="entry name" value="PAP2/HPO_sf"/>
</dbReference>
<dbReference type="PANTHER" id="PTHR14969:SF62">
    <property type="entry name" value="DECAPRENYLPHOSPHORYL-5-PHOSPHORIBOSE PHOSPHATASE RV3807C-RELATED"/>
    <property type="match status" value="1"/>
</dbReference>
<dbReference type="STRING" id="937777.Deipe_2506"/>
<dbReference type="Proteomes" id="UP000010467">
    <property type="component" value="Chromosome"/>
</dbReference>
<evidence type="ECO:0000256" key="6">
    <source>
        <dbReference type="ARBA" id="ARBA00023136"/>
    </source>
</evidence>
<dbReference type="Gene3D" id="1.20.144.10">
    <property type="entry name" value="Phosphatidic acid phosphatase type 2/haloperoxidase"/>
    <property type="match status" value="2"/>
</dbReference>
<dbReference type="Pfam" id="PF01569">
    <property type="entry name" value="PAP2"/>
    <property type="match status" value="1"/>
</dbReference>
<keyword evidence="2" id="KW-1003">Cell membrane</keyword>
<dbReference type="eggNOG" id="COG0671">
    <property type="taxonomic scope" value="Bacteria"/>
</dbReference>
<comment type="subcellular location">
    <subcellularLocation>
        <location evidence="1">Cell membrane</location>
        <topology evidence="1">Multi-pass membrane protein</topology>
    </subcellularLocation>
</comment>
<dbReference type="CDD" id="cd03392">
    <property type="entry name" value="PAP2_like_2"/>
    <property type="match status" value="1"/>
</dbReference>
<dbReference type="AlphaFoldDB" id="L0A3F7"/>
<evidence type="ECO:0000256" key="1">
    <source>
        <dbReference type="ARBA" id="ARBA00004651"/>
    </source>
</evidence>
<sequence length="221" mass="24668">MKEHLVHLGQLLKTHWRALSILALTVLVPLFLFADIAEDVYEQETLAVDEAIMRFVHGFTSDPANHAAAAFSIFGSAKLMLPIAVTLFVVYFRRRRRLGWFVLLALGGVASVNFALKQFFDRPRPDLWVPFLPETDSSFPSGHSMFASALACTLIVLLWSARFRVFAVVLGLLYTVGMMLSRVYIGVHYPTDVAAGALFSVAWVLGLARILHIPRILRSNP</sequence>
<dbReference type="SMART" id="SM00014">
    <property type="entry name" value="acidPPc"/>
    <property type="match status" value="1"/>
</dbReference>
<evidence type="ECO:0000313" key="10">
    <source>
        <dbReference type="Proteomes" id="UP000010467"/>
    </source>
</evidence>
<name>L0A3F7_DEIPD</name>
<protein>
    <submittedName>
        <fullName evidence="9">Membrane-associated phospholipid phosphatase</fullName>
    </submittedName>
</protein>
<evidence type="ECO:0000256" key="3">
    <source>
        <dbReference type="ARBA" id="ARBA00022692"/>
    </source>
</evidence>
<dbReference type="OrthoDB" id="9789113at2"/>
<feature type="transmembrane region" description="Helical" evidence="7">
    <location>
        <begin position="98"/>
        <end position="120"/>
    </location>
</feature>
<feature type="transmembrane region" description="Helical" evidence="7">
    <location>
        <begin position="16"/>
        <end position="34"/>
    </location>
</feature>
<keyword evidence="4" id="KW-0378">Hydrolase</keyword>
<feature type="transmembrane region" description="Helical" evidence="7">
    <location>
        <begin position="140"/>
        <end position="159"/>
    </location>
</feature>
<feature type="transmembrane region" description="Helical" evidence="7">
    <location>
        <begin position="193"/>
        <end position="211"/>
    </location>
</feature>
<dbReference type="GO" id="GO:0016787">
    <property type="term" value="F:hydrolase activity"/>
    <property type="evidence" value="ECO:0007669"/>
    <property type="project" value="UniProtKB-KW"/>
</dbReference>
<feature type="transmembrane region" description="Helical" evidence="7">
    <location>
        <begin position="67"/>
        <end position="91"/>
    </location>
</feature>
<keyword evidence="3 7" id="KW-0812">Transmembrane</keyword>
<keyword evidence="10" id="KW-1185">Reference proteome</keyword>
<keyword evidence="5 7" id="KW-1133">Transmembrane helix</keyword>
<keyword evidence="6 7" id="KW-0472">Membrane</keyword>
<evidence type="ECO:0000256" key="4">
    <source>
        <dbReference type="ARBA" id="ARBA00022801"/>
    </source>
</evidence>
<feature type="domain" description="Phosphatidic acid phosphatase type 2/haloperoxidase" evidence="8">
    <location>
        <begin position="98"/>
        <end position="208"/>
    </location>
</feature>
<proteinExistence type="predicted"/>
<dbReference type="HOGENOM" id="CLU_072573_3_0_0"/>
<evidence type="ECO:0000256" key="5">
    <source>
        <dbReference type="ARBA" id="ARBA00022989"/>
    </source>
</evidence>
<dbReference type="EMBL" id="CP003382">
    <property type="protein sequence ID" value="AFZ67974.1"/>
    <property type="molecule type" value="Genomic_DNA"/>
</dbReference>
<evidence type="ECO:0000259" key="8">
    <source>
        <dbReference type="SMART" id="SM00014"/>
    </source>
</evidence>
<dbReference type="GO" id="GO:0005886">
    <property type="term" value="C:plasma membrane"/>
    <property type="evidence" value="ECO:0007669"/>
    <property type="project" value="UniProtKB-SubCell"/>
</dbReference>
<gene>
    <name evidence="9" type="ordered locus">Deipe_2506</name>
</gene>
<dbReference type="PATRIC" id="fig|937777.3.peg.2512"/>
<feature type="transmembrane region" description="Helical" evidence="7">
    <location>
        <begin position="166"/>
        <end position="187"/>
    </location>
</feature>
<evidence type="ECO:0000313" key="9">
    <source>
        <dbReference type="EMBL" id="AFZ67974.1"/>
    </source>
</evidence>
<dbReference type="KEGG" id="dpd:Deipe_2506"/>
<dbReference type="InterPro" id="IPR000326">
    <property type="entry name" value="PAP2/HPO"/>
</dbReference>
<organism evidence="9 10">
    <name type="scientific">Deinococcus peraridilitoris (strain DSM 19664 / LMG 22246 / CIP 109416 / KR-200)</name>
    <dbReference type="NCBI Taxonomy" id="937777"/>
    <lineage>
        <taxon>Bacteria</taxon>
        <taxon>Thermotogati</taxon>
        <taxon>Deinococcota</taxon>
        <taxon>Deinococci</taxon>
        <taxon>Deinococcales</taxon>
        <taxon>Deinococcaceae</taxon>
        <taxon>Deinococcus</taxon>
    </lineage>
</organism>
<accession>L0A3F7</accession>
<reference evidence="10" key="1">
    <citation type="submission" date="2012-03" db="EMBL/GenBank/DDBJ databases">
        <title>Complete sequence of chromosome of Deinococcus peraridilitoris DSM 19664.</title>
        <authorList>
            <person name="Lucas S."/>
            <person name="Copeland A."/>
            <person name="Lapidus A."/>
            <person name="Glavina del Rio T."/>
            <person name="Dalin E."/>
            <person name="Tice H."/>
            <person name="Bruce D."/>
            <person name="Goodwin L."/>
            <person name="Pitluck S."/>
            <person name="Peters L."/>
            <person name="Mikhailova N."/>
            <person name="Lu M."/>
            <person name="Kyrpides N."/>
            <person name="Mavromatis K."/>
            <person name="Ivanova N."/>
            <person name="Brettin T."/>
            <person name="Detter J.C."/>
            <person name="Han C."/>
            <person name="Larimer F."/>
            <person name="Land M."/>
            <person name="Hauser L."/>
            <person name="Markowitz V."/>
            <person name="Cheng J.-F."/>
            <person name="Hugenholtz P."/>
            <person name="Woyke T."/>
            <person name="Wu D."/>
            <person name="Pukall R."/>
            <person name="Steenblock K."/>
            <person name="Brambilla E."/>
            <person name="Klenk H.-P."/>
            <person name="Eisen J.A."/>
        </authorList>
    </citation>
    <scope>NUCLEOTIDE SEQUENCE [LARGE SCALE GENOMIC DNA]</scope>
    <source>
        <strain evidence="10">DSM 19664 / LMG 22246 / CIP 109416 / KR-200</strain>
    </source>
</reference>
<evidence type="ECO:0000256" key="7">
    <source>
        <dbReference type="SAM" id="Phobius"/>
    </source>
</evidence>
<dbReference type="SUPFAM" id="SSF48317">
    <property type="entry name" value="Acid phosphatase/Vanadium-dependent haloperoxidase"/>
    <property type="match status" value="1"/>
</dbReference>
<evidence type="ECO:0000256" key="2">
    <source>
        <dbReference type="ARBA" id="ARBA00022475"/>
    </source>
</evidence>
<dbReference type="RefSeq" id="WP_015236276.1">
    <property type="nucleotide sequence ID" value="NC_019793.1"/>
</dbReference>